<sequence>MVVVVGGRGKGKGGDLTLSALEVQRSGCCACRGGLRVRLQRRLNLSRPFPSLTKLLLERRRFYFSHWPPSDNSFLESTGVSGCQSTNLWFRKLVDSFVCLLFWNWAVALRCEVAVNTPGSVLLLLTSCGGSSLQPGPLWPRLSIHAYMQHIRRLMSYGRSAEVNGLSVGMRGLEVMSKAVPLYPFLPLALDLVTTKLTCTITTLSLDIDLVLSVSDRSAASQNIKNTYAKLHTRGGDGEGKEVKMTTTAPLESSNSAASTNAQGNVERFIHSERNALTRQIENTKTSSNGGCGASAPIRPCRCKLRMESAMMRAVLFWYPPDVTMSMGTPCRRAALNKISSLFTMPWQRGTRGERVSSVPCPGIVWCTYPPEVSPYGTISSSVKTILIALDQTSRSGLRVVGRGDSFKGELKGSNSRVGKLVFSRHTEPKTFYSISPATDDSGNVLEVSNSRSLPGMQVEKQWLQFKFRQYVNLLQLRLQRDRCSGTAGGKGRPGGTRTRIERLKTSSRLPCKARPRILPITRQTEARLSGVESRPTPLGGGLICNQSRSVYHSSDHHFTPGPDSASLRPSYKLFGGVQTDDQVDTMIDSSRNIRSQSLRPLNSDVFRRGTQEKQSFLQEYKSRDGSLVRNVAESLKII</sequence>
<name>A0A4Z2IP96_9TELE</name>
<dbReference type="AlphaFoldDB" id="A0A4Z2IP96"/>
<gene>
    <name evidence="1" type="ORF">EYF80_010099</name>
</gene>
<reference evidence="1 2" key="1">
    <citation type="submission" date="2019-03" db="EMBL/GenBank/DDBJ databases">
        <title>First draft genome of Liparis tanakae, snailfish: a comprehensive survey of snailfish specific genes.</title>
        <authorList>
            <person name="Kim W."/>
            <person name="Song I."/>
            <person name="Jeong J.-H."/>
            <person name="Kim D."/>
            <person name="Kim S."/>
            <person name="Ryu S."/>
            <person name="Song J.Y."/>
            <person name="Lee S.K."/>
        </authorList>
    </citation>
    <scope>NUCLEOTIDE SEQUENCE [LARGE SCALE GENOMIC DNA]</scope>
    <source>
        <tissue evidence="1">Muscle</tissue>
    </source>
</reference>
<comment type="caution">
    <text evidence="1">The sequence shown here is derived from an EMBL/GenBank/DDBJ whole genome shotgun (WGS) entry which is preliminary data.</text>
</comment>
<protein>
    <submittedName>
        <fullName evidence="1">Uncharacterized protein</fullName>
    </submittedName>
</protein>
<dbReference type="Proteomes" id="UP000314294">
    <property type="component" value="Unassembled WGS sequence"/>
</dbReference>
<evidence type="ECO:0000313" key="1">
    <source>
        <dbReference type="EMBL" id="TNN79725.1"/>
    </source>
</evidence>
<evidence type="ECO:0000313" key="2">
    <source>
        <dbReference type="Proteomes" id="UP000314294"/>
    </source>
</evidence>
<proteinExistence type="predicted"/>
<dbReference type="EMBL" id="SRLO01000062">
    <property type="protein sequence ID" value="TNN79725.1"/>
    <property type="molecule type" value="Genomic_DNA"/>
</dbReference>
<accession>A0A4Z2IP96</accession>
<keyword evidence="2" id="KW-1185">Reference proteome</keyword>
<organism evidence="1 2">
    <name type="scientific">Liparis tanakae</name>
    <name type="common">Tanaka's snailfish</name>
    <dbReference type="NCBI Taxonomy" id="230148"/>
    <lineage>
        <taxon>Eukaryota</taxon>
        <taxon>Metazoa</taxon>
        <taxon>Chordata</taxon>
        <taxon>Craniata</taxon>
        <taxon>Vertebrata</taxon>
        <taxon>Euteleostomi</taxon>
        <taxon>Actinopterygii</taxon>
        <taxon>Neopterygii</taxon>
        <taxon>Teleostei</taxon>
        <taxon>Neoteleostei</taxon>
        <taxon>Acanthomorphata</taxon>
        <taxon>Eupercaria</taxon>
        <taxon>Perciformes</taxon>
        <taxon>Cottioidei</taxon>
        <taxon>Cottales</taxon>
        <taxon>Liparidae</taxon>
        <taxon>Liparis</taxon>
    </lineage>
</organism>